<accession>A0A4Z0H4W8</accession>
<dbReference type="SUPFAM" id="SSF52172">
    <property type="entry name" value="CheY-like"/>
    <property type="match status" value="1"/>
</dbReference>
<dbReference type="Proteomes" id="UP000297982">
    <property type="component" value="Unassembled WGS sequence"/>
</dbReference>
<dbReference type="Gene3D" id="3.40.50.2300">
    <property type="match status" value="1"/>
</dbReference>
<keyword evidence="12" id="KW-1185">Reference proteome</keyword>
<dbReference type="CDD" id="cd19925">
    <property type="entry name" value="REC_citrate_TCS"/>
    <property type="match status" value="1"/>
</dbReference>
<evidence type="ECO:0000256" key="3">
    <source>
        <dbReference type="ARBA" id="ARBA00022553"/>
    </source>
</evidence>
<keyword evidence="7" id="KW-0010">Activator</keyword>
<gene>
    <name evidence="11" type="ORF">E4663_08215</name>
</gene>
<evidence type="ECO:0000313" key="12">
    <source>
        <dbReference type="Proteomes" id="UP000297982"/>
    </source>
</evidence>
<dbReference type="InterPro" id="IPR001789">
    <property type="entry name" value="Sig_transdc_resp-reg_receiver"/>
</dbReference>
<evidence type="ECO:0000256" key="2">
    <source>
        <dbReference type="ARBA" id="ARBA00022490"/>
    </source>
</evidence>
<dbReference type="GO" id="GO:0003700">
    <property type="term" value="F:DNA-binding transcription factor activity"/>
    <property type="evidence" value="ECO:0007669"/>
    <property type="project" value="InterPro"/>
</dbReference>
<feature type="modified residue" description="4-aspartylphosphate" evidence="9">
    <location>
        <position position="54"/>
    </location>
</feature>
<evidence type="ECO:0000259" key="10">
    <source>
        <dbReference type="PROSITE" id="PS50110"/>
    </source>
</evidence>
<organism evidence="11 12">
    <name type="scientific">Halobacillus salinus</name>
    <dbReference type="NCBI Taxonomy" id="192814"/>
    <lineage>
        <taxon>Bacteria</taxon>
        <taxon>Bacillati</taxon>
        <taxon>Bacillota</taxon>
        <taxon>Bacilli</taxon>
        <taxon>Bacillales</taxon>
        <taxon>Bacillaceae</taxon>
        <taxon>Halobacillus</taxon>
    </lineage>
</organism>
<dbReference type="GO" id="GO:0003677">
    <property type="term" value="F:DNA binding"/>
    <property type="evidence" value="ECO:0007669"/>
    <property type="project" value="UniProtKB-KW"/>
</dbReference>
<evidence type="ECO:0000256" key="8">
    <source>
        <dbReference type="ARBA" id="ARBA00023163"/>
    </source>
</evidence>
<dbReference type="RefSeq" id="WP_135327237.1">
    <property type="nucleotide sequence ID" value="NZ_SRJC01000001.1"/>
</dbReference>
<keyword evidence="5" id="KW-0805">Transcription regulation</keyword>
<dbReference type="PANTHER" id="PTHR45526:SF1">
    <property type="entry name" value="TRANSCRIPTIONAL REGULATORY PROTEIN DCUR-RELATED"/>
    <property type="match status" value="1"/>
</dbReference>
<dbReference type="GO" id="GO:0000156">
    <property type="term" value="F:phosphorelay response regulator activity"/>
    <property type="evidence" value="ECO:0007669"/>
    <property type="project" value="TreeGrafter"/>
</dbReference>
<evidence type="ECO:0000256" key="1">
    <source>
        <dbReference type="ARBA" id="ARBA00004496"/>
    </source>
</evidence>
<dbReference type="PROSITE" id="PS50110">
    <property type="entry name" value="RESPONSE_REGULATORY"/>
    <property type="match status" value="1"/>
</dbReference>
<name>A0A4Z0H4W8_9BACI</name>
<keyword evidence="4" id="KW-0902">Two-component regulatory system</keyword>
<dbReference type="PIRSF" id="PIRSF006171">
    <property type="entry name" value="RR_citrat_malat"/>
    <property type="match status" value="1"/>
</dbReference>
<dbReference type="InterPro" id="IPR051271">
    <property type="entry name" value="2C-system_Tx_regulators"/>
</dbReference>
<dbReference type="Pfam" id="PF00072">
    <property type="entry name" value="Response_reg"/>
    <property type="match status" value="1"/>
</dbReference>
<evidence type="ECO:0000256" key="7">
    <source>
        <dbReference type="ARBA" id="ARBA00023159"/>
    </source>
</evidence>
<evidence type="ECO:0000256" key="5">
    <source>
        <dbReference type="ARBA" id="ARBA00023015"/>
    </source>
</evidence>
<keyword evidence="3 9" id="KW-0597">Phosphoprotein</keyword>
<dbReference type="EMBL" id="SRJC01000001">
    <property type="protein sequence ID" value="TGB04964.1"/>
    <property type="molecule type" value="Genomic_DNA"/>
</dbReference>
<feature type="domain" description="Response regulatory" evidence="10">
    <location>
        <begin position="3"/>
        <end position="119"/>
    </location>
</feature>
<protein>
    <submittedName>
        <fullName evidence="11">Response regulator</fullName>
    </submittedName>
</protein>
<evidence type="ECO:0000256" key="9">
    <source>
        <dbReference type="PROSITE-ProRule" id="PRU00169"/>
    </source>
</evidence>
<keyword evidence="6" id="KW-0238">DNA-binding</keyword>
<evidence type="ECO:0000313" key="11">
    <source>
        <dbReference type="EMBL" id="TGB04964.1"/>
    </source>
</evidence>
<keyword evidence="8" id="KW-0804">Transcription</keyword>
<dbReference type="AlphaFoldDB" id="A0A4Z0H4W8"/>
<reference evidence="11 12" key="1">
    <citation type="journal article" date="2003" name="Int. J. Syst. Evol. Microbiol.">
        <title>Halobacillus salinus sp. nov., isolated from a salt lake on the coast of the East Sea in Korea.</title>
        <authorList>
            <person name="Yoon J.H."/>
            <person name="Kang K.H."/>
            <person name="Park Y.H."/>
        </authorList>
    </citation>
    <scope>NUCLEOTIDE SEQUENCE [LARGE SCALE GENOMIC DNA]</scope>
    <source>
        <strain evidence="11 12">HSL-3</strain>
    </source>
</reference>
<comment type="subcellular location">
    <subcellularLocation>
        <location evidence="1">Cytoplasm</location>
    </subcellularLocation>
</comment>
<evidence type="ECO:0000256" key="4">
    <source>
        <dbReference type="ARBA" id="ARBA00023012"/>
    </source>
</evidence>
<proteinExistence type="predicted"/>
<sequence length="236" mass="27123">MIHVLIVEDDPMVADLNKKYVEQIKGFHVVGTAPDVEEALSLLEEFRVDLILLDVYMPGRNGLDLLREIRRKDEHVDVILITAASEKEQVQHSLRLGAVDYLIKPFEFNRLQKSLFKYQSNVSVLQSSRNVSQQELDDILSTRESIYETQPVSIPKGLTKTTLELIVEVISEREEASFSTDQIATAADLSRVSVRKYLKFLKDIDFLEETLLYGVGRPVYHYQRTGKQKVELDFHL</sequence>
<evidence type="ECO:0000256" key="6">
    <source>
        <dbReference type="ARBA" id="ARBA00023125"/>
    </source>
</evidence>
<dbReference type="GO" id="GO:0005737">
    <property type="term" value="C:cytoplasm"/>
    <property type="evidence" value="ECO:0007669"/>
    <property type="project" value="UniProtKB-SubCell"/>
</dbReference>
<dbReference type="InterPro" id="IPR011006">
    <property type="entry name" value="CheY-like_superfamily"/>
</dbReference>
<dbReference type="SMART" id="SM00448">
    <property type="entry name" value="REC"/>
    <property type="match status" value="1"/>
</dbReference>
<keyword evidence="2" id="KW-0963">Cytoplasm</keyword>
<comment type="caution">
    <text evidence="11">The sequence shown here is derived from an EMBL/GenBank/DDBJ whole genome shotgun (WGS) entry which is preliminary data.</text>
</comment>
<dbReference type="PANTHER" id="PTHR45526">
    <property type="entry name" value="TRANSCRIPTIONAL REGULATORY PROTEIN DPIA"/>
    <property type="match status" value="1"/>
</dbReference>
<dbReference type="InterPro" id="IPR024187">
    <property type="entry name" value="Sig_transdc_resp-reg_cit/mal"/>
</dbReference>